<keyword evidence="2" id="KW-1185">Reference proteome</keyword>
<dbReference type="Pfam" id="PF13469">
    <property type="entry name" value="Sulfotransfer_3"/>
    <property type="match status" value="1"/>
</dbReference>
<name>A0AAW9RLP9_9HYPH</name>
<evidence type="ECO:0000313" key="2">
    <source>
        <dbReference type="Proteomes" id="UP001378188"/>
    </source>
</evidence>
<dbReference type="Proteomes" id="UP001378188">
    <property type="component" value="Unassembled WGS sequence"/>
</dbReference>
<reference evidence="1 2" key="1">
    <citation type="submission" date="2024-02" db="EMBL/GenBank/DDBJ databases">
        <title>Genome analysis and characterization of Microbaculum marinisediminis sp. nov., isolated from marine sediment.</title>
        <authorList>
            <person name="Du Z.-J."/>
            <person name="Ye Y.-Q."/>
            <person name="Zhang Z.-R."/>
            <person name="Yuan S.-M."/>
            <person name="Zhang X.-Y."/>
        </authorList>
    </citation>
    <scope>NUCLEOTIDE SEQUENCE [LARGE SCALE GENOMIC DNA]</scope>
    <source>
        <strain evidence="1 2">SDUM1044001</strain>
    </source>
</reference>
<accession>A0AAW9RLP9</accession>
<sequence>MIFITGCARSGTSLTAKILRAHGCWLGEPAEVNVLYENVVVRDGILKPYLRWVGADPLGQGVLPDTDLLPLKPGFQEAIAEVFAGKPEPHAYKDAKIALVWQAFAFAYPEAKWVLVRRVAEKIIDSCVRTPFMAAHGSDRRAWARWVFEHERRFDRMKATGLDLIETWPADYIRDPEAFRPVAEHCGLEFKSASVEAAVDRGVWHG</sequence>
<dbReference type="RefSeq" id="WP_340328941.1">
    <property type="nucleotide sequence ID" value="NZ_JAZHOF010000003.1"/>
</dbReference>
<dbReference type="AlphaFoldDB" id="A0AAW9RLP9"/>
<dbReference type="InterPro" id="IPR027417">
    <property type="entry name" value="P-loop_NTPase"/>
</dbReference>
<protein>
    <submittedName>
        <fullName evidence="1">Sulfotransferase</fullName>
    </submittedName>
</protein>
<evidence type="ECO:0000313" key="1">
    <source>
        <dbReference type="EMBL" id="MEJ8571238.1"/>
    </source>
</evidence>
<dbReference type="EMBL" id="JAZHOF010000003">
    <property type="protein sequence ID" value="MEJ8571238.1"/>
    <property type="molecule type" value="Genomic_DNA"/>
</dbReference>
<gene>
    <name evidence="1" type="ORF">V3328_07120</name>
</gene>
<proteinExistence type="predicted"/>
<organism evidence="1 2">
    <name type="scientific">Microbaculum marinum</name>
    <dbReference type="NCBI Taxonomy" id="1764581"/>
    <lineage>
        <taxon>Bacteria</taxon>
        <taxon>Pseudomonadati</taxon>
        <taxon>Pseudomonadota</taxon>
        <taxon>Alphaproteobacteria</taxon>
        <taxon>Hyphomicrobiales</taxon>
        <taxon>Tepidamorphaceae</taxon>
        <taxon>Microbaculum</taxon>
    </lineage>
</organism>
<dbReference type="Gene3D" id="3.40.50.300">
    <property type="entry name" value="P-loop containing nucleotide triphosphate hydrolases"/>
    <property type="match status" value="1"/>
</dbReference>
<dbReference type="SUPFAM" id="SSF52540">
    <property type="entry name" value="P-loop containing nucleoside triphosphate hydrolases"/>
    <property type="match status" value="1"/>
</dbReference>
<comment type="caution">
    <text evidence="1">The sequence shown here is derived from an EMBL/GenBank/DDBJ whole genome shotgun (WGS) entry which is preliminary data.</text>
</comment>